<keyword evidence="4 7" id="KW-1133">Transmembrane helix</keyword>
<feature type="transmembrane region" description="Helical" evidence="7">
    <location>
        <begin position="123"/>
        <end position="141"/>
    </location>
</feature>
<organism evidence="9 10">
    <name type="scientific">Cordyceps militaris</name>
    <name type="common">Caterpillar fungus</name>
    <name type="synonym">Clavaria militaris</name>
    <dbReference type="NCBI Taxonomy" id="73501"/>
    <lineage>
        <taxon>Eukaryota</taxon>
        <taxon>Fungi</taxon>
        <taxon>Dikarya</taxon>
        <taxon>Ascomycota</taxon>
        <taxon>Pezizomycotina</taxon>
        <taxon>Sordariomycetes</taxon>
        <taxon>Hypocreomycetidae</taxon>
        <taxon>Hypocreales</taxon>
        <taxon>Cordycipitaceae</taxon>
        <taxon>Cordyceps</taxon>
    </lineage>
</organism>
<feature type="transmembrane region" description="Helical" evidence="7">
    <location>
        <begin position="273"/>
        <end position="290"/>
    </location>
</feature>
<evidence type="ECO:0000259" key="8">
    <source>
        <dbReference type="PROSITE" id="PS50850"/>
    </source>
</evidence>
<dbReference type="CDD" id="cd17325">
    <property type="entry name" value="MFS_MdtG_SLC18_like"/>
    <property type="match status" value="1"/>
</dbReference>
<feature type="region of interest" description="Disordered" evidence="6">
    <location>
        <begin position="222"/>
        <end position="245"/>
    </location>
</feature>
<dbReference type="EMBL" id="CP023324">
    <property type="protein sequence ID" value="ATY63120.1"/>
    <property type="molecule type" value="Genomic_DNA"/>
</dbReference>
<feature type="transmembrane region" description="Helical" evidence="7">
    <location>
        <begin position="64"/>
        <end position="82"/>
    </location>
</feature>
<dbReference type="InterPro" id="IPR050930">
    <property type="entry name" value="MFS_Vesicular_Transporter"/>
</dbReference>
<feature type="transmembrane region" description="Helical" evidence="7">
    <location>
        <begin position="94"/>
        <end position="117"/>
    </location>
</feature>
<proteinExistence type="predicted"/>
<sequence length="474" mass="50006">MARPSPPWGYRWRSARLFVIVTVGIGLFTDMFLYGIVVPVMPFVLRDRLGVAAGDVQTQTSRQLAVYAGASVLFAVPVGWAADRFGARKAPFVVGVVTLLASTAMLCAGTTLAMLMAARLLQGLSVAIVWAVGMATLQDLVGTSELGSVTGSIFSFVSVGQLIAPALGGFLYELGGMEAIFVLSAGILLIDLAMRLLVLDKLEMGNYEVVSDVDKNPAVSEAHEPTCLGDANETSPLLERDDETKQTSFRLPENAGWVASNLPVLYCMRNPRLSMALVIALSQGIVFGAIDATVPIELSNLFSFSSNQVGLVFVCMMIPFVGLGQPAGWAVDKYGPRALATLGYLIMMPALGLLALPSLGVLSDQAKVPFFCIILSLNGVALATTGPISWVEAASIIEAYHLANPGFFGKHGPYAQLHGFNSVFFFTGLAIGPLIGGWLNESYGFATMALAFAGGAAVMVGLVSRFVGKTASSL</sequence>
<dbReference type="Gene3D" id="1.20.1250.20">
    <property type="entry name" value="MFS general substrate transporter like domains"/>
    <property type="match status" value="1"/>
</dbReference>
<feature type="transmembrane region" description="Helical" evidence="7">
    <location>
        <begin position="17"/>
        <end position="44"/>
    </location>
</feature>
<feature type="transmembrane region" description="Helical" evidence="7">
    <location>
        <begin position="420"/>
        <end position="439"/>
    </location>
</feature>
<evidence type="ECO:0000256" key="5">
    <source>
        <dbReference type="ARBA" id="ARBA00023136"/>
    </source>
</evidence>
<evidence type="ECO:0000313" key="9">
    <source>
        <dbReference type="EMBL" id="ATY63120.1"/>
    </source>
</evidence>
<dbReference type="Proteomes" id="UP000323067">
    <property type="component" value="Chromosome vii"/>
</dbReference>
<dbReference type="GO" id="GO:0022857">
    <property type="term" value="F:transmembrane transporter activity"/>
    <property type="evidence" value="ECO:0007669"/>
    <property type="project" value="InterPro"/>
</dbReference>
<gene>
    <name evidence="9" type="ORF">A9K55_008878</name>
</gene>
<dbReference type="InterPro" id="IPR020846">
    <property type="entry name" value="MFS_dom"/>
</dbReference>
<name>A0A2H4SJ58_CORMI</name>
<evidence type="ECO:0000256" key="3">
    <source>
        <dbReference type="ARBA" id="ARBA00022692"/>
    </source>
</evidence>
<evidence type="ECO:0000313" key="10">
    <source>
        <dbReference type="Proteomes" id="UP000323067"/>
    </source>
</evidence>
<keyword evidence="3 7" id="KW-0812">Transmembrane</keyword>
<keyword evidence="5 7" id="KW-0472">Membrane</keyword>
<dbReference type="VEuPathDB" id="FungiDB:CCM_06583"/>
<evidence type="ECO:0000256" key="4">
    <source>
        <dbReference type="ARBA" id="ARBA00022989"/>
    </source>
</evidence>
<dbReference type="PANTHER" id="PTHR23506">
    <property type="entry name" value="GH10249P"/>
    <property type="match status" value="1"/>
</dbReference>
<feature type="transmembrane region" description="Helical" evidence="7">
    <location>
        <begin position="310"/>
        <end position="331"/>
    </location>
</feature>
<dbReference type="OrthoDB" id="5086884at2759"/>
<accession>A0A2H4SJ58</accession>
<feature type="transmembrane region" description="Helical" evidence="7">
    <location>
        <begin position="338"/>
        <end position="356"/>
    </location>
</feature>
<reference evidence="9 10" key="1">
    <citation type="journal article" date="2017" name="BMC Genomics">
        <title>Chromosome level assembly and secondary metabolite potential of the parasitic fungus Cordyceps militaris.</title>
        <authorList>
            <person name="Kramer G.J."/>
            <person name="Nodwell J.R."/>
        </authorList>
    </citation>
    <scope>NUCLEOTIDE SEQUENCE [LARGE SCALE GENOMIC DNA]</scope>
    <source>
        <strain evidence="9 10">ATCC 34164</strain>
    </source>
</reference>
<feature type="transmembrane region" description="Helical" evidence="7">
    <location>
        <begin position="153"/>
        <end position="172"/>
    </location>
</feature>
<comment type="subcellular location">
    <subcellularLocation>
        <location evidence="1">Membrane</location>
        <topology evidence="1">Multi-pass membrane protein</topology>
    </subcellularLocation>
</comment>
<evidence type="ECO:0000256" key="1">
    <source>
        <dbReference type="ARBA" id="ARBA00004141"/>
    </source>
</evidence>
<keyword evidence="2" id="KW-0813">Transport</keyword>
<dbReference type="AlphaFoldDB" id="A0A2H4SJ58"/>
<dbReference type="InterPro" id="IPR036259">
    <property type="entry name" value="MFS_trans_sf"/>
</dbReference>
<evidence type="ECO:0000256" key="7">
    <source>
        <dbReference type="SAM" id="Phobius"/>
    </source>
</evidence>
<dbReference type="InterPro" id="IPR011701">
    <property type="entry name" value="MFS"/>
</dbReference>
<dbReference type="VEuPathDB" id="FungiDB:A9K55_008878"/>
<evidence type="ECO:0000256" key="6">
    <source>
        <dbReference type="SAM" id="MobiDB-lite"/>
    </source>
</evidence>
<dbReference type="PANTHER" id="PTHR23506:SF37">
    <property type="entry name" value="MAJOR FACILITATOR SUPERFAMILY (MFS) PROFILE DOMAIN-CONTAINING PROTEIN"/>
    <property type="match status" value="1"/>
</dbReference>
<feature type="transmembrane region" description="Helical" evidence="7">
    <location>
        <begin position="368"/>
        <end position="391"/>
    </location>
</feature>
<protein>
    <submittedName>
        <fullName evidence="9">Membrane transporter</fullName>
    </submittedName>
</protein>
<feature type="domain" description="Major facilitator superfamily (MFS) profile" evidence="8">
    <location>
        <begin position="19"/>
        <end position="472"/>
    </location>
</feature>
<feature type="transmembrane region" description="Helical" evidence="7">
    <location>
        <begin position="445"/>
        <end position="468"/>
    </location>
</feature>
<feature type="transmembrane region" description="Helical" evidence="7">
    <location>
        <begin position="178"/>
        <end position="198"/>
    </location>
</feature>
<evidence type="ECO:0000256" key="2">
    <source>
        <dbReference type="ARBA" id="ARBA00022448"/>
    </source>
</evidence>
<dbReference type="PROSITE" id="PS50850">
    <property type="entry name" value="MFS"/>
    <property type="match status" value="1"/>
</dbReference>
<dbReference type="Pfam" id="PF07690">
    <property type="entry name" value="MFS_1"/>
    <property type="match status" value="1"/>
</dbReference>
<dbReference type="GO" id="GO:0016020">
    <property type="term" value="C:membrane"/>
    <property type="evidence" value="ECO:0007669"/>
    <property type="project" value="UniProtKB-SubCell"/>
</dbReference>
<dbReference type="SUPFAM" id="SSF103473">
    <property type="entry name" value="MFS general substrate transporter"/>
    <property type="match status" value="1"/>
</dbReference>